<feature type="compositionally biased region" description="Basic and acidic residues" evidence="1">
    <location>
        <begin position="44"/>
        <end position="72"/>
    </location>
</feature>
<organism evidence="2 3">
    <name type="scientific">Acer negundo</name>
    <name type="common">Box elder</name>
    <dbReference type="NCBI Taxonomy" id="4023"/>
    <lineage>
        <taxon>Eukaryota</taxon>
        <taxon>Viridiplantae</taxon>
        <taxon>Streptophyta</taxon>
        <taxon>Embryophyta</taxon>
        <taxon>Tracheophyta</taxon>
        <taxon>Spermatophyta</taxon>
        <taxon>Magnoliopsida</taxon>
        <taxon>eudicotyledons</taxon>
        <taxon>Gunneridae</taxon>
        <taxon>Pentapetalae</taxon>
        <taxon>rosids</taxon>
        <taxon>malvids</taxon>
        <taxon>Sapindales</taxon>
        <taxon>Sapindaceae</taxon>
        <taxon>Hippocastanoideae</taxon>
        <taxon>Acereae</taxon>
        <taxon>Acer</taxon>
    </lineage>
</organism>
<reference evidence="2" key="1">
    <citation type="journal article" date="2022" name="Plant J.">
        <title>Strategies of tolerance reflected in two North American maple genomes.</title>
        <authorList>
            <person name="McEvoy S.L."/>
            <person name="Sezen U.U."/>
            <person name="Trouern-Trend A."/>
            <person name="McMahon S.M."/>
            <person name="Schaberg P.G."/>
            <person name="Yang J."/>
            <person name="Wegrzyn J.L."/>
            <person name="Swenson N.G."/>
        </authorList>
    </citation>
    <scope>NUCLEOTIDE SEQUENCE</scope>
    <source>
        <strain evidence="2">91603</strain>
    </source>
</reference>
<evidence type="ECO:0000313" key="2">
    <source>
        <dbReference type="EMBL" id="KAI9160348.1"/>
    </source>
</evidence>
<feature type="region of interest" description="Disordered" evidence="1">
    <location>
        <begin position="1"/>
        <end position="89"/>
    </location>
</feature>
<accession>A0AAD5NIU4</accession>
<evidence type="ECO:0000313" key="3">
    <source>
        <dbReference type="Proteomes" id="UP001064489"/>
    </source>
</evidence>
<evidence type="ECO:0000256" key="1">
    <source>
        <dbReference type="SAM" id="MobiDB-lite"/>
    </source>
</evidence>
<gene>
    <name evidence="2" type="ORF">LWI28_007318</name>
</gene>
<name>A0AAD5NIU4_ACENE</name>
<dbReference type="AlphaFoldDB" id="A0AAD5NIU4"/>
<reference evidence="2" key="2">
    <citation type="submission" date="2023-02" db="EMBL/GenBank/DDBJ databases">
        <authorList>
            <person name="Swenson N.G."/>
            <person name="Wegrzyn J.L."/>
            <person name="Mcevoy S.L."/>
        </authorList>
    </citation>
    <scope>NUCLEOTIDE SEQUENCE</scope>
    <source>
        <strain evidence="2">91603</strain>
        <tissue evidence="2">Leaf</tissue>
    </source>
</reference>
<dbReference type="EMBL" id="JAJSOW010000106">
    <property type="protein sequence ID" value="KAI9160348.1"/>
    <property type="molecule type" value="Genomic_DNA"/>
</dbReference>
<proteinExistence type="predicted"/>
<keyword evidence="3" id="KW-1185">Reference proteome</keyword>
<dbReference type="Proteomes" id="UP001064489">
    <property type="component" value="Chromosome 2"/>
</dbReference>
<protein>
    <submittedName>
        <fullName evidence="2">Uncharacterized protein</fullName>
    </submittedName>
</protein>
<comment type="caution">
    <text evidence="2">The sequence shown here is derived from an EMBL/GenBank/DDBJ whole genome shotgun (WGS) entry which is preliminary data.</text>
</comment>
<sequence length="89" mass="10193">MENGAAEEINSRIAGDRSKPKPKKKPIHHNHPYHMKRNGKKKKKGEEKEKGPGGERRSSGVKEEIKWREVGDRAPISTLRKPREGWCGR</sequence>
<feature type="compositionally biased region" description="Basic residues" evidence="1">
    <location>
        <begin position="20"/>
        <end position="43"/>
    </location>
</feature>